<dbReference type="GO" id="GO:0003684">
    <property type="term" value="F:damaged DNA binding"/>
    <property type="evidence" value="ECO:0007669"/>
    <property type="project" value="InterPro"/>
</dbReference>
<keyword evidence="1 12" id="KW-0479">Metal-binding</keyword>
<evidence type="ECO:0000256" key="11">
    <source>
        <dbReference type="NCBIfam" id="TIGR00416"/>
    </source>
</evidence>
<evidence type="ECO:0000256" key="7">
    <source>
        <dbReference type="ARBA" id="ARBA00022840"/>
    </source>
</evidence>
<dbReference type="InterPro" id="IPR020568">
    <property type="entry name" value="Ribosomal_Su5_D2-typ_SF"/>
</dbReference>
<keyword evidence="9 12" id="KW-0238">DNA-binding</keyword>
<keyword evidence="3 12" id="KW-0227">DNA damage</keyword>
<dbReference type="Proteomes" id="UP000176967">
    <property type="component" value="Unassembled WGS sequence"/>
</dbReference>
<organism evidence="14 15">
    <name type="scientific">candidate division WWE3 bacterium RIFCSPLOWO2_01_FULL_53_14</name>
    <dbReference type="NCBI Taxonomy" id="1802628"/>
    <lineage>
        <taxon>Bacteria</taxon>
        <taxon>Katanobacteria</taxon>
    </lineage>
</organism>
<dbReference type="InterPro" id="IPR014721">
    <property type="entry name" value="Ribsml_uS5_D2-typ_fold_subgr"/>
</dbReference>
<evidence type="ECO:0000256" key="1">
    <source>
        <dbReference type="ARBA" id="ARBA00022723"/>
    </source>
</evidence>
<comment type="function">
    <text evidence="12">DNA-dependent ATPase involved in processing of recombination intermediates, plays a role in repairing DNA breaks. Stimulates the branch migration of RecA-mediated strand transfer reactions, allowing the 3' invading strand to extend heteroduplex DNA faster. Binds ssDNA in the presence of ADP but not other nucleotides, has ATPase activity that is stimulated by ssDNA and various branched DNA structures, but inhibited by SSB. Does not have RecA's homology-searching function.</text>
</comment>
<keyword evidence="6 12" id="KW-0862">Zinc</keyword>
<dbReference type="InterPro" id="IPR003593">
    <property type="entry name" value="AAA+_ATPase"/>
</dbReference>
<evidence type="ECO:0000256" key="5">
    <source>
        <dbReference type="ARBA" id="ARBA00022801"/>
    </source>
</evidence>
<dbReference type="GO" id="GO:0140664">
    <property type="term" value="F:ATP-dependent DNA damage sensor activity"/>
    <property type="evidence" value="ECO:0007669"/>
    <property type="project" value="InterPro"/>
</dbReference>
<name>A0A1F4VRR0_UNCKA</name>
<dbReference type="SUPFAM" id="SSF52540">
    <property type="entry name" value="P-loop containing nucleoside triphosphate hydrolases"/>
    <property type="match status" value="1"/>
</dbReference>
<protein>
    <recommendedName>
        <fullName evidence="11 12">DNA repair protein RadA</fullName>
    </recommendedName>
</protein>
<evidence type="ECO:0000256" key="8">
    <source>
        <dbReference type="ARBA" id="ARBA00023016"/>
    </source>
</evidence>
<comment type="similarity">
    <text evidence="12">Belongs to the RecA family. RadA subfamily.</text>
</comment>
<comment type="caution">
    <text evidence="14">The sequence shown here is derived from an EMBL/GenBank/DDBJ whole genome shotgun (WGS) entry which is preliminary data.</text>
</comment>
<evidence type="ECO:0000313" key="15">
    <source>
        <dbReference type="Proteomes" id="UP000176967"/>
    </source>
</evidence>
<dbReference type="EMBL" id="MEVL01000035">
    <property type="protein sequence ID" value="OGC59735.1"/>
    <property type="molecule type" value="Genomic_DNA"/>
</dbReference>
<dbReference type="CDD" id="cd01121">
    <property type="entry name" value="RadA_SMS_N"/>
    <property type="match status" value="1"/>
</dbReference>
<keyword evidence="7 12" id="KW-0067">ATP-binding</keyword>
<dbReference type="GO" id="GO:0005829">
    <property type="term" value="C:cytosol"/>
    <property type="evidence" value="ECO:0007669"/>
    <property type="project" value="TreeGrafter"/>
</dbReference>
<evidence type="ECO:0000256" key="2">
    <source>
        <dbReference type="ARBA" id="ARBA00022741"/>
    </source>
</evidence>
<dbReference type="GO" id="GO:0008270">
    <property type="term" value="F:zinc ion binding"/>
    <property type="evidence" value="ECO:0007669"/>
    <property type="project" value="UniProtKB-KW"/>
</dbReference>
<gene>
    <name evidence="14" type="ORF">A2890_02735</name>
</gene>
<evidence type="ECO:0000256" key="3">
    <source>
        <dbReference type="ARBA" id="ARBA00022763"/>
    </source>
</evidence>
<keyword evidence="10 12" id="KW-0234">DNA repair</keyword>
<dbReference type="InterPro" id="IPR041166">
    <property type="entry name" value="Rubredoxin_2"/>
</dbReference>
<evidence type="ECO:0000256" key="12">
    <source>
        <dbReference type="RuleBase" id="RU003555"/>
    </source>
</evidence>
<dbReference type="InterPro" id="IPR004504">
    <property type="entry name" value="DNA_repair_RadA"/>
</dbReference>
<dbReference type="PANTHER" id="PTHR32472:SF10">
    <property type="entry name" value="DNA REPAIR PROTEIN RADA-LIKE PROTEIN"/>
    <property type="match status" value="1"/>
</dbReference>
<dbReference type="Pfam" id="PF18073">
    <property type="entry name" value="Zn_ribbon_LapB"/>
    <property type="match status" value="1"/>
</dbReference>
<evidence type="ECO:0000256" key="9">
    <source>
        <dbReference type="ARBA" id="ARBA00023125"/>
    </source>
</evidence>
<dbReference type="GO" id="GO:0016787">
    <property type="term" value="F:hydrolase activity"/>
    <property type="evidence" value="ECO:0007669"/>
    <property type="project" value="UniProtKB-KW"/>
</dbReference>
<evidence type="ECO:0000259" key="13">
    <source>
        <dbReference type="PROSITE" id="PS50162"/>
    </source>
</evidence>
<keyword evidence="5" id="KW-0378">Hydrolase</keyword>
<dbReference type="SUPFAM" id="SSF54211">
    <property type="entry name" value="Ribosomal protein S5 domain 2-like"/>
    <property type="match status" value="1"/>
</dbReference>
<evidence type="ECO:0000256" key="6">
    <source>
        <dbReference type="ARBA" id="ARBA00022833"/>
    </source>
</evidence>
<keyword evidence="2 12" id="KW-0547">Nucleotide-binding</keyword>
<keyword evidence="4 12" id="KW-0863">Zinc-finger</keyword>
<dbReference type="PROSITE" id="PS50162">
    <property type="entry name" value="RECA_2"/>
    <property type="match status" value="1"/>
</dbReference>
<reference evidence="14 15" key="1">
    <citation type="journal article" date="2016" name="Nat. Commun.">
        <title>Thousands of microbial genomes shed light on interconnected biogeochemical processes in an aquifer system.</title>
        <authorList>
            <person name="Anantharaman K."/>
            <person name="Brown C.T."/>
            <person name="Hug L.A."/>
            <person name="Sharon I."/>
            <person name="Castelle C.J."/>
            <person name="Probst A.J."/>
            <person name="Thomas B.C."/>
            <person name="Singh A."/>
            <person name="Wilkins M.J."/>
            <person name="Karaoz U."/>
            <person name="Brodie E.L."/>
            <person name="Williams K.H."/>
            <person name="Hubbard S.S."/>
            <person name="Banfield J.F."/>
        </authorList>
    </citation>
    <scope>NUCLEOTIDE SEQUENCE [LARGE SCALE GENOMIC DNA]</scope>
</reference>
<dbReference type="Pfam" id="PF13481">
    <property type="entry name" value="AAA_25"/>
    <property type="match status" value="1"/>
</dbReference>
<evidence type="ECO:0000256" key="10">
    <source>
        <dbReference type="ARBA" id="ARBA00023204"/>
    </source>
</evidence>
<dbReference type="SMART" id="SM00382">
    <property type="entry name" value="AAA"/>
    <property type="match status" value="1"/>
</dbReference>
<evidence type="ECO:0000313" key="14">
    <source>
        <dbReference type="EMBL" id="OGC59735.1"/>
    </source>
</evidence>
<dbReference type="InterPro" id="IPR027417">
    <property type="entry name" value="P-loop_NTPase"/>
</dbReference>
<evidence type="ECO:0000256" key="4">
    <source>
        <dbReference type="ARBA" id="ARBA00022771"/>
    </source>
</evidence>
<dbReference type="NCBIfam" id="TIGR00416">
    <property type="entry name" value="sms"/>
    <property type="match status" value="1"/>
</dbReference>
<dbReference type="AlphaFoldDB" id="A0A1F4VRR0"/>
<dbReference type="PRINTS" id="PR01874">
    <property type="entry name" value="DNAREPAIRADA"/>
</dbReference>
<feature type="domain" description="RecA family profile 1" evidence="13">
    <location>
        <begin position="61"/>
        <end position="216"/>
    </location>
</feature>
<accession>A0A1F4VRR0</accession>
<dbReference type="PANTHER" id="PTHR32472">
    <property type="entry name" value="DNA REPAIR PROTEIN RADA"/>
    <property type="match status" value="1"/>
</dbReference>
<dbReference type="Gene3D" id="3.30.230.10">
    <property type="match status" value="1"/>
</dbReference>
<keyword evidence="8" id="KW-0346">Stress response</keyword>
<proteinExistence type="inferred from homology"/>
<sequence>MPKPKVLFICSECGGEHLRWQGQCQFCREWNTLREVTSHKSQVTSGEARKPKKLSEISQTSVSRLTTGIGEFDRVLGEGIVPGSAVLLSGPPGIGKSTLLLQVAEKIGKNSPVVYVSGEESEEQIAGRADRLGIKADSLYFLAQTDLELILSELADLPAQAGMGKLGLVVVDSLQTTTSENATGSSGSPSQLKYAAAQLTNFAKAQNVPVVMTGHVTKTFAIGGPKFLEHIVDVVLAFEGDKFSSLRVLRAQKNRFGATAEVGIFEMGKKGLAEVADPSAAFLKHHSSSPGSALMVAMEGSRPLLLEIQALTSPTSYAYPKRTTQGIASKRALLILAVLEKDGSPSANLASSSPKYGHLNFSRSDVFIKSSLGMRVFEPAADLAIAMAVASARLKKPIPPKLCFFGEVGLNGQIKPVVGEEERRKHAKKLGLEAVGADEYQTVIELLAFLFSH</sequence>
<dbReference type="GO" id="GO:0005524">
    <property type="term" value="F:ATP binding"/>
    <property type="evidence" value="ECO:0007669"/>
    <property type="project" value="UniProtKB-UniRule"/>
</dbReference>
<dbReference type="InterPro" id="IPR020588">
    <property type="entry name" value="RecA_ATP-bd"/>
</dbReference>
<dbReference type="STRING" id="1802628.A2890_02735"/>
<dbReference type="Gene3D" id="3.40.50.300">
    <property type="entry name" value="P-loop containing nucleotide triphosphate hydrolases"/>
    <property type="match status" value="1"/>
</dbReference>
<dbReference type="GO" id="GO:0000725">
    <property type="term" value="P:recombinational repair"/>
    <property type="evidence" value="ECO:0007669"/>
    <property type="project" value="TreeGrafter"/>
</dbReference>